<dbReference type="PANTHER" id="PTHR45648">
    <property type="entry name" value="GDSL LIPASE/ACYLHYDROLASE FAMILY PROTEIN (AFU_ORTHOLOGUE AFUA_4G14700)"/>
    <property type="match status" value="1"/>
</dbReference>
<feature type="signal peptide" evidence="5">
    <location>
        <begin position="1"/>
        <end position="29"/>
    </location>
</feature>
<evidence type="ECO:0000313" key="6">
    <source>
        <dbReference type="EMBL" id="KAH0890883.1"/>
    </source>
</evidence>
<evidence type="ECO:0000256" key="4">
    <source>
        <dbReference type="ARBA" id="ARBA00023098"/>
    </source>
</evidence>
<evidence type="ECO:0008006" key="8">
    <source>
        <dbReference type="Google" id="ProtNLM"/>
    </source>
</evidence>
<evidence type="ECO:0000256" key="1">
    <source>
        <dbReference type="ARBA" id="ARBA00008668"/>
    </source>
</evidence>
<keyword evidence="2" id="KW-0378">Hydrolase</keyword>
<comment type="similarity">
    <text evidence="1">Belongs to the 'GDSL' lipolytic enzyme family.</text>
</comment>
<dbReference type="Pfam" id="PF00657">
    <property type="entry name" value="Lipase_GDSL"/>
    <property type="match status" value="1"/>
</dbReference>
<feature type="chain" id="PRO_5047244848" description="GDSL esterase/lipase" evidence="5">
    <location>
        <begin position="30"/>
        <end position="243"/>
    </location>
</feature>
<dbReference type="Proteomes" id="UP000824890">
    <property type="component" value="Unassembled WGS sequence"/>
</dbReference>
<protein>
    <recommendedName>
        <fullName evidence="8">GDSL esterase/lipase</fullName>
    </recommendedName>
</protein>
<evidence type="ECO:0000313" key="7">
    <source>
        <dbReference type="Proteomes" id="UP000824890"/>
    </source>
</evidence>
<keyword evidence="7" id="KW-1185">Reference proteome</keyword>
<organism evidence="6 7">
    <name type="scientific">Brassica napus</name>
    <name type="common">Rape</name>
    <dbReference type="NCBI Taxonomy" id="3708"/>
    <lineage>
        <taxon>Eukaryota</taxon>
        <taxon>Viridiplantae</taxon>
        <taxon>Streptophyta</taxon>
        <taxon>Embryophyta</taxon>
        <taxon>Tracheophyta</taxon>
        <taxon>Spermatophyta</taxon>
        <taxon>Magnoliopsida</taxon>
        <taxon>eudicotyledons</taxon>
        <taxon>Gunneridae</taxon>
        <taxon>Pentapetalae</taxon>
        <taxon>rosids</taxon>
        <taxon>malvids</taxon>
        <taxon>Brassicales</taxon>
        <taxon>Brassicaceae</taxon>
        <taxon>Brassiceae</taxon>
        <taxon>Brassica</taxon>
    </lineage>
</organism>
<proteinExistence type="inferred from homology"/>
<dbReference type="InterPro" id="IPR036514">
    <property type="entry name" value="SGNH_hydro_sf"/>
</dbReference>
<evidence type="ECO:0000256" key="5">
    <source>
        <dbReference type="SAM" id="SignalP"/>
    </source>
</evidence>
<feature type="non-terminal residue" evidence="6">
    <location>
        <position position="243"/>
    </location>
</feature>
<name>A0ABQ8AEJ9_BRANA</name>
<keyword evidence="5" id="KW-0732">Signal</keyword>
<dbReference type="InterPro" id="IPR001087">
    <property type="entry name" value="GDSL"/>
</dbReference>
<evidence type="ECO:0000256" key="2">
    <source>
        <dbReference type="ARBA" id="ARBA00022801"/>
    </source>
</evidence>
<accession>A0ABQ8AEJ9</accession>
<keyword evidence="4" id="KW-0443">Lipid metabolism</keyword>
<dbReference type="PANTHER" id="PTHR45648:SF167">
    <property type="entry name" value="GDSL ESTERASE_LIPASE LTL1"/>
    <property type="match status" value="1"/>
</dbReference>
<dbReference type="InterPro" id="IPR051058">
    <property type="entry name" value="GDSL_Est/Lipase"/>
</dbReference>
<evidence type="ECO:0000256" key="3">
    <source>
        <dbReference type="ARBA" id="ARBA00022963"/>
    </source>
</evidence>
<sequence length="243" mass="26381">MTMDINCSPLGFLISLFFIVTFLAPQVKSRAFYVFGDSLVDNGNNDYLVTTARADNYPYGIDYPTRRPTGRFSNGLNIPDIISEAIGMPSTLPYLSPQLTGENLLVGANFASAGIGILNDTGIQFLIELRLVHDLSIFLLLISSLIKKLYELGARRVLVTGTGAMGCAPAELAQHSRNGECYGALQTAAALFNPRLVDLIASVNAEIGQDVFVAANAYQMNMDYLSNPEQFGNYNSSLSNFLV</sequence>
<gene>
    <name evidence="6" type="ORF">HID58_053312</name>
</gene>
<reference evidence="6 7" key="1">
    <citation type="submission" date="2021-05" db="EMBL/GenBank/DDBJ databases">
        <title>Genome Assembly of Synthetic Allotetraploid Brassica napus Reveals Homoeologous Exchanges between Subgenomes.</title>
        <authorList>
            <person name="Davis J.T."/>
        </authorList>
    </citation>
    <scope>NUCLEOTIDE SEQUENCE [LARGE SCALE GENOMIC DNA]</scope>
    <source>
        <strain evidence="7">cv. Da-Ae</strain>
        <tissue evidence="6">Seedling</tissue>
    </source>
</reference>
<dbReference type="Gene3D" id="3.40.50.1110">
    <property type="entry name" value="SGNH hydrolase"/>
    <property type="match status" value="2"/>
</dbReference>
<comment type="caution">
    <text evidence="6">The sequence shown here is derived from an EMBL/GenBank/DDBJ whole genome shotgun (WGS) entry which is preliminary data.</text>
</comment>
<keyword evidence="3" id="KW-0442">Lipid degradation</keyword>
<dbReference type="EMBL" id="JAGKQM010000013">
    <property type="protein sequence ID" value="KAH0890883.1"/>
    <property type="molecule type" value="Genomic_DNA"/>
</dbReference>